<protein>
    <submittedName>
        <fullName evidence="1">Uncharacterized protein</fullName>
    </submittedName>
</protein>
<proteinExistence type="predicted"/>
<dbReference type="AlphaFoldDB" id="A0A074IVA5"/>
<reference evidence="1 2" key="1">
    <citation type="submission" date="2014-04" db="EMBL/GenBank/DDBJ databases">
        <title>Variable characteristics of bacteriocin-producing Streptococcus salivarius strains isolated from Malaysian subjects.</title>
        <authorList>
            <person name="Philip K."/>
            <person name="Barbour A."/>
        </authorList>
    </citation>
    <scope>NUCLEOTIDE SEQUENCE [LARGE SCALE GENOMIC DNA]</scope>
    <source>
        <strain evidence="1 2">NU10</strain>
    </source>
</reference>
<evidence type="ECO:0000313" key="2">
    <source>
        <dbReference type="Proteomes" id="UP000027855"/>
    </source>
</evidence>
<accession>A0A074IVA5</accession>
<evidence type="ECO:0000313" key="1">
    <source>
        <dbReference type="EMBL" id="KEO44045.1"/>
    </source>
</evidence>
<dbReference type="EMBL" id="JJMT01000024">
    <property type="protein sequence ID" value="KEO44045.1"/>
    <property type="molecule type" value="Genomic_DNA"/>
</dbReference>
<sequence>MRVRLERGMICVQIVYGLIFLVASTGLFCWFLIDDYRFGNFVDNCVAFFILLIFLHALTNLVDGIVRLKGHKKILEINNDTFIYYGRLCGRVTFEIPLSEIDLVMKDWSTPMDDAKHSSTIYYILKRIDDFGNIRSWERQRYRVLYIFFNDSKTALKYDKKLGFQTRKKRKYVAETKMIHIPIAEGEFFSDQEMNDYINERKNHDR</sequence>
<organism evidence="1 2">
    <name type="scientific">Streptococcus salivarius</name>
    <dbReference type="NCBI Taxonomy" id="1304"/>
    <lineage>
        <taxon>Bacteria</taxon>
        <taxon>Bacillati</taxon>
        <taxon>Bacillota</taxon>
        <taxon>Bacilli</taxon>
        <taxon>Lactobacillales</taxon>
        <taxon>Streptococcaceae</taxon>
        <taxon>Streptococcus</taxon>
    </lineage>
</organism>
<gene>
    <name evidence="1" type="ORF">DL07_05620</name>
</gene>
<comment type="caution">
    <text evidence="1">The sequence shown here is derived from an EMBL/GenBank/DDBJ whole genome shotgun (WGS) entry which is preliminary data.</text>
</comment>
<dbReference type="RefSeq" id="WP_037602896.1">
    <property type="nucleotide sequence ID" value="NZ_JADPCF010000002.1"/>
</dbReference>
<dbReference type="Proteomes" id="UP000027855">
    <property type="component" value="Unassembled WGS sequence"/>
</dbReference>
<name>A0A074IVA5_STRSL</name>